<gene>
    <name evidence="4" type="ORF">GS397_10395</name>
</gene>
<name>A0A6P1GGA8_SPHYA</name>
<feature type="domain" description="Resolvase/invertase-type recombinase catalytic" evidence="3">
    <location>
        <begin position="5"/>
        <end position="141"/>
    </location>
</feature>
<keyword evidence="2" id="KW-0233">DNA recombination</keyword>
<dbReference type="CDD" id="cd00338">
    <property type="entry name" value="Ser_Recombinase"/>
    <property type="match status" value="1"/>
</dbReference>
<dbReference type="SMART" id="SM00857">
    <property type="entry name" value="Resolvase"/>
    <property type="match status" value="1"/>
</dbReference>
<dbReference type="PANTHER" id="PTHR30461:SF2">
    <property type="entry name" value="SERINE RECOMBINASE PINE-RELATED"/>
    <property type="match status" value="1"/>
</dbReference>
<dbReference type="Pfam" id="PF00239">
    <property type="entry name" value="Resolvase"/>
    <property type="match status" value="1"/>
</dbReference>
<dbReference type="Gene3D" id="3.40.50.1390">
    <property type="entry name" value="Resolvase, N-terminal catalytic domain"/>
    <property type="match status" value="1"/>
</dbReference>
<protein>
    <submittedName>
        <fullName evidence="4">Recombinase family protein</fullName>
    </submittedName>
</protein>
<organism evidence="4 5">
    <name type="scientific">Sphingobium yanoikuyae</name>
    <name type="common">Sphingomonas yanoikuyae</name>
    <dbReference type="NCBI Taxonomy" id="13690"/>
    <lineage>
        <taxon>Bacteria</taxon>
        <taxon>Pseudomonadati</taxon>
        <taxon>Pseudomonadota</taxon>
        <taxon>Alphaproteobacteria</taxon>
        <taxon>Sphingomonadales</taxon>
        <taxon>Sphingomonadaceae</taxon>
        <taxon>Sphingobium</taxon>
    </lineage>
</organism>
<dbReference type="RefSeq" id="WP_125987723.1">
    <property type="nucleotide sequence ID" value="NZ_CP047218.1"/>
</dbReference>
<evidence type="ECO:0000313" key="4">
    <source>
        <dbReference type="EMBL" id="QHD67420.1"/>
    </source>
</evidence>
<reference evidence="4 5" key="1">
    <citation type="submission" date="2019-12" db="EMBL/GenBank/DDBJ databases">
        <title>Functional and genomic insights into the Sphingobium yanoikuyae YC-JY1, a bacterium efficiently degrading bisphenol A.</title>
        <authorList>
            <person name="Jia Y."/>
            <person name="Li X."/>
            <person name="Wang J."/>
            <person name="Eltoukhy A."/>
            <person name="Lamraoui I."/>
            <person name="Yan Y."/>
        </authorList>
    </citation>
    <scope>NUCLEOTIDE SEQUENCE [LARGE SCALE GENOMIC DNA]</scope>
    <source>
        <strain evidence="4 5">YC-JY1</strain>
    </source>
</reference>
<evidence type="ECO:0000256" key="1">
    <source>
        <dbReference type="ARBA" id="ARBA00023125"/>
    </source>
</evidence>
<dbReference type="Pfam" id="PF07508">
    <property type="entry name" value="Recombinase"/>
    <property type="match status" value="1"/>
</dbReference>
<dbReference type="EMBL" id="CP047218">
    <property type="protein sequence ID" value="QHD67420.1"/>
    <property type="molecule type" value="Genomic_DNA"/>
</dbReference>
<dbReference type="GO" id="GO:0000150">
    <property type="term" value="F:DNA strand exchange activity"/>
    <property type="evidence" value="ECO:0007669"/>
    <property type="project" value="InterPro"/>
</dbReference>
<dbReference type="InterPro" id="IPR050639">
    <property type="entry name" value="SSR_resolvase"/>
</dbReference>
<proteinExistence type="predicted"/>
<sequence>MAEGKFCAYYRVSTQKQGRSGLGLEAQQKAVADYLNGGAWELSAEFTEIESGRNVEREELAKALRHCELTGATLVVAKLDRLSRDAVFLLTLQKSPVKIIFADMPFADKMMIGIMAIIAEWEAEQISRRTKAALAAAKARGVKLGGDRGNVIPAQKGAALSAKNRSRAADERAAKVMHYVEEAKAAGHTSLRQIASYLDHHGVTTPRGKQWTAAAVSSLIARSSA</sequence>
<evidence type="ECO:0000313" key="5">
    <source>
        <dbReference type="Proteomes" id="UP000464086"/>
    </source>
</evidence>
<dbReference type="InterPro" id="IPR011109">
    <property type="entry name" value="DNA_bind_recombinase_dom"/>
</dbReference>
<dbReference type="AlphaFoldDB" id="A0A6P1GGA8"/>
<dbReference type="PANTHER" id="PTHR30461">
    <property type="entry name" value="DNA-INVERTASE FROM LAMBDOID PROPHAGE"/>
    <property type="match status" value="1"/>
</dbReference>
<dbReference type="SUPFAM" id="SSF53041">
    <property type="entry name" value="Resolvase-like"/>
    <property type="match status" value="1"/>
</dbReference>
<keyword evidence="1" id="KW-0238">DNA-binding</keyword>
<evidence type="ECO:0000259" key="3">
    <source>
        <dbReference type="PROSITE" id="PS51736"/>
    </source>
</evidence>
<dbReference type="Proteomes" id="UP000464086">
    <property type="component" value="Chromosome"/>
</dbReference>
<accession>A0A6P1GGA8</accession>
<evidence type="ECO:0000256" key="2">
    <source>
        <dbReference type="ARBA" id="ARBA00023172"/>
    </source>
</evidence>
<dbReference type="PROSITE" id="PS51736">
    <property type="entry name" value="RECOMBINASES_3"/>
    <property type="match status" value="1"/>
</dbReference>
<dbReference type="InterPro" id="IPR006119">
    <property type="entry name" value="Resolv_N"/>
</dbReference>
<dbReference type="InterPro" id="IPR036162">
    <property type="entry name" value="Resolvase-like_N_sf"/>
</dbReference>
<dbReference type="GO" id="GO:0003677">
    <property type="term" value="F:DNA binding"/>
    <property type="evidence" value="ECO:0007669"/>
    <property type="project" value="UniProtKB-KW"/>
</dbReference>